<accession>A0A835IFZ0</accession>
<keyword evidence="1" id="KW-0285">Flavoprotein</keyword>
<dbReference type="AlphaFoldDB" id="A0A835IFZ0"/>
<dbReference type="PANTHER" id="PTHR10835:SF0">
    <property type="entry name" value="SQUALENE MONOOXYGENASE"/>
    <property type="match status" value="1"/>
</dbReference>
<comment type="catalytic activity">
    <reaction evidence="1">
        <text>squalene + reduced [NADPH--hemoprotein reductase] + O2 = (S)-2,3-epoxysqualene + oxidized [NADPH--hemoprotein reductase] + H2O + H(+)</text>
        <dbReference type="Rhea" id="RHEA:25282"/>
        <dbReference type="Rhea" id="RHEA-COMP:11964"/>
        <dbReference type="Rhea" id="RHEA-COMP:11965"/>
        <dbReference type="ChEBI" id="CHEBI:15377"/>
        <dbReference type="ChEBI" id="CHEBI:15378"/>
        <dbReference type="ChEBI" id="CHEBI:15379"/>
        <dbReference type="ChEBI" id="CHEBI:15440"/>
        <dbReference type="ChEBI" id="CHEBI:15441"/>
        <dbReference type="ChEBI" id="CHEBI:57618"/>
        <dbReference type="ChEBI" id="CHEBI:58210"/>
        <dbReference type="EC" id="1.14.14.17"/>
    </reaction>
</comment>
<keyword evidence="3" id="KW-1185">Reference proteome</keyword>
<organism evidence="2 3">
    <name type="scientific">Coptis chinensis</name>
    <dbReference type="NCBI Taxonomy" id="261450"/>
    <lineage>
        <taxon>Eukaryota</taxon>
        <taxon>Viridiplantae</taxon>
        <taxon>Streptophyta</taxon>
        <taxon>Embryophyta</taxon>
        <taxon>Tracheophyta</taxon>
        <taxon>Spermatophyta</taxon>
        <taxon>Magnoliopsida</taxon>
        <taxon>Ranunculales</taxon>
        <taxon>Ranunculaceae</taxon>
        <taxon>Coptidoideae</taxon>
        <taxon>Coptis</taxon>
    </lineage>
</organism>
<dbReference type="Proteomes" id="UP000631114">
    <property type="component" value="Unassembled WGS sequence"/>
</dbReference>
<dbReference type="EMBL" id="JADFTS010000003">
    <property type="protein sequence ID" value="KAF9615873.1"/>
    <property type="molecule type" value="Genomic_DNA"/>
</dbReference>
<dbReference type="GO" id="GO:0016020">
    <property type="term" value="C:membrane"/>
    <property type="evidence" value="ECO:0007669"/>
    <property type="project" value="UniProtKB-SubCell"/>
</dbReference>
<name>A0A835IFZ0_9MAGN</name>
<dbReference type="GO" id="GO:0016126">
    <property type="term" value="P:sterol biosynthetic process"/>
    <property type="evidence" value="ECO:0007669"/>
    <property type="project" value="UniProtKB-UniRule"/>
</dbReference>
<comment type="similarity">
    <text evidence="1">Belongs to the squalene monooxygenase family.</text>
</comment>
<dbReference type="PANTHER" id="PTHR10835">
    <property type="entry name" value="SQUALENE MONOOXYGENASE"/>
    <property type="match status" value="1"/>
</dbReference>
<comment type="subcellular location">
    <subcellularLocation>
        <location evidence="1">Membrane</location>
        <topology evidence="1">Multi-pass membrane protein</topology>
    </subcellularLocation>
</comment>
<dbReference type="EC" id="1.14.14.17" evidence="1"/>
<dbReference type="OrthoDB" id="1678617at2759"/>
<protein>
    <recommendedName>
        <fullName evidence="1">Squalene monooxygenase</fullName>
        <ecNumber evidence="1">1.14.14.17</ecNumber>
    </recommendedName>
</protein>
<dbReference type="GO" id="GO:0005783">
    <property type="term" value="C:endoplasmic reticulum"/>
    <property type="evidence" value="ECO:0007669"/>
    <property type="project" value="TreeGrafter"/>
</dbReference>
<comment type="cofactor">
    <cofactor evidence="1">
        <name>FAD</name>
        <dbReference type="ChEBI" id="CHEBI:57692"/>
    </cofactor>
</comment>
<dbReference type="InterPro" id="IPR040125">
    <property type="entry name" value="Squalene_monox"/>
</dbReference>
<keyword evidence="1" id="KW-0560">Oxidoreductase</keyword>
<dbReference type="GO" id="GO:0050660">
    <property type="term" value="F:flavin adenine dinucleotide binding"/>
    <property type="evidence" value="ECO:0007669"/>
    <property type="project" value="UniProtKB-UniRule"/>
</dbReference>
<comment type="function">
    <text evidence="1">Catalyzes the stereospecific oxidation of squalene to (S)-2,3-epoxysqualene, and is considered to be a rate-limiting enzyme in steroid biosynthesis.</text>
</comment>
<evidence type="ECO:0000313" key="2">
    <source>
        <dbReference type="EMBL" id="KAF9615873.1"/>
    </source>
</evidence>
<evidence type="ECO:0000256" key="1">
    <source>
        <dbReference type="RuleBase" id="RU367121"/>
    </source>
</evidence>
<dbReference type="UniPathway" id="UPA00767">
    <property type="reaction ID" value="UER00752"/>
</dbReference>
<gene>
    <name evidence="2" type="ORF">IFM89_026797</name>
</gene>
<sequence length="161" mass="17946">MVALHASVERILFNTLSSDSGTPILSIQKTSCITFYYFDGRRVLMIERDLSEPDRIVGELLQPGGYLKLIELGLQVLISLQRRHFEHIKEALPAVLKVLQAISSELNDETQDSYQLNRQLKQFPRESDRTSGASSNTGARVSGCLSDSLLLREVIPLLSAS</sequence>
<keyword evidence="1" id="KW-0274">FAD</keyword>
<proteinExistence type="inferred from homology"/>
<comment type="caution">
    <text evidence="2">The sequence shown here is derived from an EMBL/GenBank/DDBJ whole genome shotgun (WGS) entry which is preliminary data.</text>
</comment>
<reference evidence="2 3" key="1">
    <citation type="submission" date="2020-10" db="EMBL/GenBank/DDBJ databases">
        <title>The Coptis chinensis genome and diversification of protoberbering-type alkaloids.</title>
        <authorList>
            <person name="Wang B."/>
            <person name="Shu S."/>
            <person name="Song C."/>
            <person name="Liu Y."/>
        </authorList>
    </citation>
    <scope>NUCLEOTIDE SEQUENCE [LARGE SCALE GENOMIC DNA]</scope>
    <source>
        <strain evidence="2">HL-2020</strain>
        <tissue evidence="2">Leaf</tissue>
    </source>
</reference>
<dbReference type="GO" id="GO:0004506">
    <property type="term" value="F:squalene monooxygenase activity"/>
    <property type="evidence" value="ECO:0007669"/>
    <property type="project" value="UniProtKB-UniRule"/>
</dbReference>
<evidence type="ECO:0000313" key="3">
    <source>
        <dbReference type="Proteomes" id="UP000631114"/>
    </source>
</evidence>